<keyword evidence="3 6" id="KW-0812">Transmembrane</keyword>
<evidence type="ECO:0000256" key="3">
    <source>
        <dbReference type="ARBA" id="ARBA00022692"/>
    </source>
</evidence>
<feature type="transmembrane region" description="Helical" evidence="6">
    <location>
        <begin position="339"/>
        <end position="356"/>
    </location>
</feature>
<accession>A0A7S0ZKE6</accession>
<organism evidence="8">
    <name type="scientific">Timspurckia oligopyrenoides</name>
    <dbReference type="NCBI Taxonomy" id="708627"/>
    <lineage>
        <taxon>Eukaryota</taxon>
        <taxon>Rhodophyta</taxon>
        <taxon>Bangiophyceae</taxon>
        <taxon>Porphyridiales</taxon>
        <taxon>Porphyridiaceae</taxon>
        <taxon>Timspurckia</taxon>
    </lineage>
</organism>
<feature type="compositionally biased region" description="Polar residues" evidence="7">
    <location>
        <begin position="47"/>
        <end position="65"/>
    </location>
</feature>
<dbReference type="EMBL" id="HBFP01012499">
    <property type="protein sequence ID" value="CAD8824642.1"/>
    <property type="molecule type" value="Transcribed_RNA"/>
</dbReference>
<dbReference type="GO" id="GO:0032468">
    <property type="term" value="P:Golgi calcium ion homeostasis"/>
    <property type="evidence" value="ECO:0007669"/>
    <property type="project" value="TreeGrafter"/>
</dbReference>
<dbReference type="GO" id="GO:0032472">
    <property type="term" value="P:Golgi calcium ion transport"/>
    <property type="evidence" value="ECO:0007669"/>
    <property type="project" value="TreeGrafter"/>
</dbReference>
<evidence type="ECO:0000256" key="4">
    <source>
        <dbReference type="ARBA" id="ARBA00022989"/>
    </source>
</evidence>
<evidence type="ECO:0000256" key="1">
    <source>
        <dbReference type="ARBA" id="ARBA00004141"/>
    </source>
</evidence>
<evidence type="ECO:0000256" key="5">
    <source>
        <dbReference type="ARBA" id="ARBA00023136"/>
    </source>
</evidence>
<dbReference type="Pfam" id="PF01169">
    <property type="entry name" value="GDT1"/>
    <property type="match status" value="2"/>
</dbReference>
<dbReference type="InterPro" id="IPR001727">
    <property type="entry name" value="GDT1-like"/>
</dbReference>
<protein>
    <recommendedName>
        <fullName evidence="6">GDT1 family protein</fullName>
    </recommendedName>
</protein>
<reference evidence="8" key="1">
    <citation type="submission" date="2021-01" db="EMBL/GenBank/DDBJ databases">
        <authorList>
            <person name="Corre E."/>
            <person name="Pelletier E."/>
            <person name="Niang G."/>
            <person name="Scheremetjew M."/>
            <person name="Finn R."/>
            <person name="Kale V."/>
            <person name="Holt S."/>
            <person name="Cochrane G."/>
            <person name="Meng A."/>
            <person name="Brown T."/>
            <person name="Cohen L."/>
        </authorList>
    </citation>
    <scope>NUCLEOTIDE SEQUENCE</scope>
    <source>
        <strain evidence="8">CCMP3278</strain>
    </source>
</reference>
<feature type="transmembrane region" description="Helical" evidence="6">
    <location>
        <begin position="97"/>
        <end position="118"/>
    </location>
</feature>
<keyword evidence="5 6" id="KW-0472">Membrane</keyword>
<dbReference type="PANTHER" id="PTHR12608:SF6">
    <property type="entry name" value="PROTEIN PAM71, CHLOROPLASTIC"/>
    <property type="match status" value="1"/>
</dbReference>
<dbReference type="GO" id="GO:0005794">
    <property type="term" value="C:Golgi apparatus"/>
    <property type="evidence" value="ECO:0007669"/>
    <property type="project" value="TreeGrafter"/>
</dbReference>
<comment type="similarity">
    <text evidence="2 6">Belongs to the GDT1 family.</text>
</comment>
<dbReference type="GO" id="GO:0009535">
    <property type="term" value="C:chloroplast thylakoid membrane"/>
    <property type="evidence" value="ECO:0007669"/>
    <property type="project" value="TreeGrafter"/>
</dbReference>
<feature type="transmembrane region" description="Helical" evidence="6">
    <location>
        <begin position="130"/>
        <end position="150"/>
    </location>
</feature>
<feature type="region of interest" description="Disordered" evidence="7">
    <location>
        <begin position="232"/>
        <end position="251"/>
    </location>
</feature>
<evidence type="ECO:0000313" key="8">
    <source>
        <dbReference type="EMBL" id="CAD8824642.1"/>
    </source>
</evidence>
<dbReference type="GO" id="GO:0005384">
    <property type="term" value="F:manganese ion transmembrane transporter activity"/>
    <property type="evidence" value="ECO:0007669"/>
    <property type="project" value="TreeGrafter"/>
</dbReference>
<proteinExistence type="inferred from homology"/>
<evidence type="ECO:0000256" key="6">
    <source>
        <dbReference type="RuleBase" id="RU365102"/>
    </source>
</evidence>
<gene>
    <name evidence="8" type="ORF">TOLI1172_LOCUS9041</name>
</gene>
<keyword evidence="4 6" id="KW-1133">Transmembrane helix</keyword>
<feature type="transmembrane region" description="Helical" evidence="6">
    <location>
        <begin position="306"/>
        <end position="327"/>
    </location>
</feature>
<feature type="region of interest" description="Disordered" evidence="7">
    <location>
        <begin position="47"/>
        <end position="76"/>
    </location>
</feature>
<comment type="subcellular location">
    <subcellularLocation>
        <location evidence="1 6">Membrane</location>
        <topology evidence="1 6">Multi-pass membrane protein</topology>
    </subcellularLocation>
</comment>
<sequence>MAFILTSGNTVSQLNRKTRFGSVPNSLSLQIRDQQLHAYTQHRSRFNSRISMTHNGNTSTNSDAGENTHKEQSSQLAALRNGMKSNAFLYEKSIRKVVRFVLTFIAIQALPSILAPALAVTSISASTTAISSYLDSFAAGLTSSFLLIFLSEIGDKTFFISALLSLKYSKWLVLTGTMGALGLMTIISVLIGQIFHALPASLNTSIPLDDYAAVALLVWFGIDNIRAALSTDGGDEDDGEKRDAEEAIAAAESEKGQQSTWFQAFRQSEKVRVVVETFSLIFVAEWGDKSMLTTIALAAAKSPVGVVLGGVTGHLCASIIAIIGGSLLGKYISERNARLIGGILFLVFAGLTLFGLY</sequence>
<evidence type="ECO:0000256" key="7">
    <source>
        <dbReference type="SAM" id="MobiDB-lite"/>
    </source>
</evidence>
<dbReference type="PANTHER" id="PTHR12608">
    <property type="entry name" value="TRANSMEMBRANE PROTEIN HTP-1 RELATED"/>
    <property type="match status" value="1"/>
</dbReference>
<name>A0A7S0ZKE6_9RHOD</name>
<feature type="transmembrane region" description="Helical" evidence="6">
    <location>
        <begin position="171"/>
        <end position="195"/>
    </location>
</feature>
<dbReference type="AlphaFoldDB" id="A0A7S0ZKE6"/>
<dbReference type="GO" id="GO:0015085">
    <property type="term" value="F:calcium ion transmembrane transporter activity"/>
    <property type="evidence" value="ECO:0007669"/>
    <property type="project" value="TreeGrafter"/>
</dbReference>
<evidence type="ECO:0000256" key="2">
    <source>
        <dbReference type="ARBA" id="ARBA00009190"/>
    </source>
</evidence>